<proteinExistence type="predicted"/>
<evidence type="ECO:0008006" key="3">
    <source>
        <dbReference type="Google" id="ProtNLM"/>
    </source>
</evidence>
<evidence type="ECO:0000313" key="1">
    <source>
        <dbReference type="EMBL" id="ETP54772.1"/>
    </source>
</evidence>
<organism evidence="1 2">
    <name type="scientific">Phytophthora nicotianae P10297</name>
    <dbReference type="NCBI Taxonomy" id="1317064"/>
    <lineage>
        <taxon>Eukaryota</taxon>
        <taxon>Sar</taxon>
        <taxon>Stramenopiles</taxon>
        <taxon>Oomycota</taxon>
        <taxon>Peronosporomycetes</taxon>
        <taxon>Peronosporales</taxon>
        <taxon>Peronosporaceae</taxon>
        <taxon>Phytophthora</taxon>
    </lineage>
</organism>
<dbReference type="OrthoDB" id="127016at2759"/>
<protein>
    <recommendedName>
        <fullName evidence="3">CCHC-type domain-containing protein</fullName>
    </recommendedName>
</protein>
<dbReference type="AlphaFoldDB" id="W3A585"/>
<name>W3A585_PHYNI</name>
<gene>
    <name evidence="1" type="ORF">F442_00588</name>
</gene>
<dbReference type="Proteomes" id="UP000018948">
    <property type="component" value="Unassembled WGS sequence"/>
</dbReference>
<evidence type="ECO:0000313" key="2">
    <source>
        <dbReference type="Proteomes" id="UP000018948"/>
    </source>
</evidence>
<feature type="non-terminal residue" evidence="1">
    <location>
        <position position="581"/>
    </location>
</feature>
<accession>W3A585</accession>
<comment type="caution">
    <text evidence="1">The sequence shown here is derived from an EMBL/GenBank/DDBJ whole genome shotgun (WGS) entry which is preliminary data.</text>
</comment>
<reference evidence="1 2" key="1">
    <citation type="submission" date="2013-11" db="EMBL/GenBank/DDBJ databases">
        <title>The Genome Sequence of Phytophthora parasitica P10297.</title>
        <authorList>
            <consortium name="The Broad Institute Genomics Platform"/>
            <person name="Russ C."/>
            <person name="Tyler B."/>
            <person name="Panabieres F."/>
            <person name="Shan W."/>
            <person name="Tripathy S."/>
            <person name="Grunwald N."/>
            <person name="Machado M."/>
            <person name="Johnson C.S."/>
            <person name="Walker B."/>
            <person name="Young S.K."/>
            <person name="Zeng Q."/>
            <person name="Gargeya S."/>
            <person name="Fitzgerald M."/>
            <person name="Haas B."/>
            <person name="Abouelleil A."/>
            <person name="Allen A.W."/>
            <person name="Alvarado L."/>
            <person name="Arachchi H.M."/>
            <person name="Berlin A.M."/>
            <person name="Chapman S.B."/>
            <person name="Gainer-Dewar J."/>
            <person name="Goldberg J."/>
            <person name="Griggs A."/>
            <person name="Gujja S."/>
            <person name="Hansen M."/>
            <person name="Howarth C."/>
            <person name="Imamovic A."/>
            <person name="Ireland A."/>
            <person name="Larimer J."/>
            <person name="McCowan C."/>
            <person name="Murphy C."/>
            <person name="Pearson M."/>
            <person name="Poon T.W."/>
            <person name="Priest M."/>
            <person name="Roberts A."/>
            <person name="Saif S."/>
            <person name="Shea T."/>
            <person name="Sisk P."/>
            <person name="Sykes S."/>
            <person name="Wortman J."/>
            <person name="Nusbaum C."/>
            <person name="Birren B."/>
        </authorList>
    </citation>
    <scope>NUCLEOTIDE SEQUENCE [LARGE SCALE GENOMIC DNA]</scope>
    <source>
        <strain evidence="1 2">P10297</strain>
    </source>
</reference>
<sequence>MDYDPGDGGVVPRPDYEDMSLQDGEDVLVAQETTRTKSVQRSVGDIDARRQIDQLAQTSVAVHHSTLQYDKQLDLQEQQEQIRRQMTEQRLQIEEHVRLLKAAEAAMGEQGQRLDSLAEAVRPHVEARWGLFAGSKRSGSVGEEHEVCGPSARYPMVTLATGANMPVPPLYRGSSKQEKRDFMDSYMVYKRRVDALNQGTQTQVFVMPIGACIEQSTLVRICRFELFKPEATVTEEDWKRYFLDARNADFTAYKQLDVAMRGLTVDVQLQDAESRMSRLLANFYSTVDGVNMESIIHEDPKRVVGYLVNSLRPTAFRSTVQDSLERPAGKPLKKNVSMFLRWLRPQLEEFMKYETHILAAQQGVSNAVSQQPQKGNPVVDIEANRISSAPTDSIKVLGPREQGVRPQRVCFKCGDLAHSIFYCPQIKDYEEAKQLFEKKTDETDSKRTLLCRVMDCVNTYIKPDSGAEVSLIAPELVDKLQQQRVWLPRRSLASAQVVRGVGPTPNAIQEETSICLRFETPGGPLILRNVVCLLSPVPLPMGVGDILLSDAVMERLGYDPYKLIESAQSVQSEYDLGDINL</sequence>
<dbReference type="EMBL" id="ANIY01000120">
    <property type="protein sequence ID" value="ETP54772.1"/>
    <property type="molecule type" value="Genomic_DNA"/>
</dbReference>